<evidence type="ECO:0000313" key="2">
    <source>
        <dbReference type="Proteomes" id="UP001331761"/>
    </source>
</evidence>
<accession>A0AAN8FQN6</accession>
<organism evidence="1 2">
    <name type="scientific">Trichostrongylus colubriformis</name>
    <name type="common">Black scour worm</name>
    <dbReference type="NCBI Taxonomy" id="6319"/>
    <lineage>
        <taxon>Eukaryota</taxon>
        <taxon>Metazoa</taxon>
        <taxon>Ecdysozoa</taxon>
        <taxon>Nematoda</taxon>
        <taxon>Chromadorea</taxon>
        <taxon>Rhabditida</taxon>
        <taxon>Rhabditina</taxon>
        <taxon>Rhabditomorpha</taxon>
        <taxon>Strongyloidea</taxon>
        <taxon>Trichostrongylidae</taxon>
        <taxon>Trichostrongylus</taxon>
    </lineage>
</organism>
<proteinExistence type="predicted"/>
<protein>
    <submittedName>
        <fullName evidence="1">Uncharacterized protein</fullName>
    </submittedName>
</protein>
<dbReference type="AlphaFoldDB" id="A0AAN8FQN6"/>
<sequence>TNRDDRIHYSTFDLECIDLFLSVKTRYLLEGLQDIGYVLNFYALSPTLLVLVDYSELITNVKQTAILLDTDFYTGSHFMERTYCVSTTVAFFFVHCVVGEQQCVIFAPPNNARQLNGMESTFCCHLIPKQP</sequence>
<feature type="non-terminal residue" evidence="1">
    <location>
        <position position="1"/>
    </location>
</feature>
<gene>
    <name evidence="1" type="ORF">GCK32_011009</name>
</gene>
<dbReference type="Proteomes" id="UP001331761">
    <property type="component" value="Unassembled WGS sequence"/>
</dbReference>
<dbReference type="EMBL" id="WIXE01004230">
    <property type="protein sequence ID" value="KAK5983227.1"/>
    <property type="molecule type" value="Genomic_DNA"/>
</dbReference>
<keyword evidence="2" id="KW-1185">Reference proteome</keyword>
<name>A0AAN8FQN6_TRICO</name>
<comment type="caution">
    <text evidence="1">The sequence shown here is derived from an EMBL/GenBank/DDBJ whole genome shotgun (WGS) entry which is preliminary data.</text>
</comment>
<evidence type="ECO:0000313" key="1">
    <source>
        <dbReference type="EMBL" id="KAK5983227.1"/>
    </source>
</evidence>
<feature type="non-terminal residue" evidence="1">
    <location>
        <position position="131"/>
    </location>
</feature>
<reference evidence="1 2" key="1">
    <citation type="submission" date="2019-10" db="EMBL/GenBank/DDBJ databases">
        <title>Assembly and Annotation for the nematode Trichostrongylus colubriformis.</title>
        <authorList>
            <person name="Martin J."/>
        </authorList>
    </citation>
    <scope>NUCLEOTIDE SEQUENCE [LARGE SCALE GENOMIC DNA]</scope>
    <source>
        <strain evidence="1">G859</strain>
        <tissue evidence="1">Whole worm</tissue>
    </source>
</reference>